<feature type="transmembrane region" description="Helical" evidence="8">
    <location>
        <begin position="146"/>
        <end position="166"/>
    </location>
</feature>
<dbReference type="AlphaFoldDB" id="A0A4U1MN10"/>
<feature type="transmembrane region" description="Helical" evidence="8">
    <location>
        <begin position="39"/>
        <end position="61"/>
    </location>
</feature>
<organism evidence="9 10">
    <name type="scientific">Guptibacillus hwajinpoensis</name>
    <dbReference type="NCBI Taxonomy" id="208199"/>
    <lineage>
        <taxon>Bacteria</taxon>
        <taxon>Bacillati</taxon>
        <taxon>Bacillota</taxon>
        <taxon>Bacilli</taxon>
        <taxon>Bacillales</taxon>
        <taxon>Guptibacillaceae</taxon>
        <taxon>Guptibacillus</taxon>
    </lineage>
</organism>
<dbReference type="Gene3D" id="1.20.1740.10">
    <property type="entry name" value="Amino acid/polyamine transporter I"/>
    <property type="match status" value="1"/>
</dbReference>
<feature type="transmembrane region" description="Helical" evidence="8">
    <location>
        <begin position="306"/>
        <end position="326"/>
    </location>
</feature>
<dbReference type="RefSeq" id="WP_136945991.1">
    <property type="nucleotide sequence ID" value="NZ_SWFM01000001.1"/>
</dbReference>
<keyword evidence="7 8" id="KW-0472">Membrane</keyword>
<evidence type="ECO:0000313" key="9">
    <source>
        <dbReference type="EMBL" id="TKD72141.1"/>
    </source>
</evidence>
<protein>
    <submittedName>
        <fullName evidence="9">Uncharacterized protein</fullName>
    </submittedName>
</protein>
<feature type="transmembrane region" description="Helical" evidence="8">
    <location>
        <begin position="271"/>
        <end position="294"/>
    </location>
</feature>
<dbReference type="OrthoDB" id="2716906at2"/>
<evidence type="ECO:0000256" key="4">
    <source>
        <dbReference type="ARBA" id="ARBA00022544"/>
    </source>
</evidence>
<dbReference type="GO" id="GO:0009847">
    <property type="term" value="P:spore germination"/>
    <property type="evidence" value="ECO:0007669"/>
    <property type="project" value="InterPro"/>
</dbReference>
<dbReference type="Pfam" id="PF03845">
    <property type="entry name" value="Spore_permease"/>
    <property type="match status" value="1"/>
</dbReference>
<feature type="transmembrane region" description="Helical" evidence="8">
    <location>
        <begin position="81"/>
        <end position="101"/>
    </location>
</feature>
<evidence type="ECO:0000256" key="8">
    <source>
        <dbReference type="SAM" id="Phobius"/>
    </source>
</evidence>
<evidence type="ECO:0000256" key="7">
    <source>
        <dbReference type="ARBA" id="ARBA00023136"/>
    </source>
</evidence>
<accession>A0A4U1MN10</accession>
<feature type="transmembrane region" description="Helical" evidence="8">
    <location>
        <begin position="338"/>
        <end position="357"/>
    </location>
</feature>
<dbReference type="Proteomes" id="UP000310541">
    <property type="component" value="Unassembled WGS sequence"/>
</dbReference>
<name>A0A4U1MN10_9BACL</name>
<comment type="similarity">
    <text evidence="2">Belongs to the amino acid-polyamine-organocation (APC) superfamily. Spore germination protein (SGP) (TC 2.A.3.9) family.</text>
</comment>
<keyword evidence="6 8" id="KW-1133">Transmembrane helix</keyword>
<dbReference type="InterPro" id="IPR004761">
    <property type="entry name" value="Spore_GerAB"/>
</dbReference>
<dbReference type="PANTHER" id="PTHR34975">
    <property type="entry name" value="SPORE GERMINATION PROTEIN A2"/>
    <property type="match status" value="1"/>
</dbReference>
<feature type="transmembrane region" description="Helical" evidence="8">
    <location>
        <begin position="186"/>
        <end position="205"/>
    </location>
</feature>
<sequence>MNEKQSSLPIIIFLISTIIGVGIVTLPRQTALIVGQPNMWVSVIFGAIIAFLNALLIFMLIKRYPKQTLFDFAPEVIGKWIGKLFSLVFVAYAISISAFIIRTMSEIVNYYLLDRTPKVVVLAVLILSCMYLVSCGLTNIVMFFQLYFPIILAMFFLLTILSIKSIEPTNLRPIFVNDGFALLKGTNTTFFSFVGYELIMVLSGYQSFTKWRSMTKILGISLGAVCIIYVLFFILNIGILSIGELKVITFPTIEMAKTIEYQGFFFERFELLFLFGWIITIFTTLTAYYYSALLGICKTINCKRNIFVNIFVGALILSLSLVPTGITELFSSSTYLNNLSYAALIGVPFILLVVSVTKEKFQ</sequence>
<keyword evidence="5 8" id="KW-0812">Transmembrane</keyword>
<dbReference type="GO" id="GO:0016020">
    <property type="term" value="C:membrane"/>
    <property type="evidence" value="ECO:0007669"/>
    <property type="project" value="UniProtKB-SubCell"/>
</dbReference>
<dbReference type="PANTHER" id="PTHR34975:SF2">
    <property type="entry name" value="SPORE GERMINATION PROTEIN A2"/>
    <property type="match status" value="1"/>
</dbReference>
<proteinExistence type="inferred from homology"/>
<gene>
    <name evidence="9" type="ORF">FBF83_04900</name>
</gene>
<keyword evidence="3" id="KW-0813">Transport</keyword>
<reference evidence="9 10" key="1">
    <citation type="submission" date="2019-04" db="EMBL/GenBank/DDBJ databases">
        <title>Genome sequence of Bacillus hwajinpoensis strain Y2.</title>
        <authorList>
            <person name="Fair J.L."/>
            <person name="Maclea K.S."/>
        </authorList>
    </citation>
    <scope>NUCLEOTIDE SEQUENCE [LARGE SCALE GENOMIC DNA]</scope>
    <source>
        <strain evidence="9 10">Y2</strain>
    </source>
</reference>
<evidence type="ECO:0000256" key="2">
    <source>
        <dbReference type="ARBA" id="ARBA00007998"/>
    </source>
</evidence>
<evidence type="ECO:0000256" key="6">
    <source>
        <dbReference type="ARBA" id="ARBA00022989"/>
    </source>
</evidence>
<evidence type="ECO:0000313" key="10">
    <source>
        <dbReference type="Proteomes" id="UP000310541"/>
    </source>
</evidence>
<keyword evidence="4" id="KW-0309">Germination</keyword>
<dbReference type="NCBIfam" id="TIGR00912">
    <property type="entry name" value="2A0309"/>
    <property type="match status" value="1"/>
</dbReference>
<comment type="subcellular location">
    <subcellularLocation>
        <location evidence="1">Membrane</location>
        <topology evidence="1">Multi-pass membrane protein</topology>
    </subcellularLocation>
</comment>
<feature type="transmembrane region" description="Helical" evidence="8">
    <location>
        <begin position="217"/>
        <end position="242"/>
    </location>
</feature>
<dbReference type="EMBL" id="SWFM01000001">
    <property type="protein sequence ID" value="TKD72141.1"/>
    <property type="molecule type" value="Genomic_DNA"/>
</dbReference>
<comment type="caution">
    <text evidence="9">The sequence shown here is derived from an EMBL/GenBank/DDBJ whole genome shotgun (WGS) entry which is preliminary data.</text>
</comment>
<feature type="transmembrane region" description="Helical" evidence="8">
    <location>
        <begin position="121"/>
        <end position="141"/>
    </location>
</feature>
<evidence type="ECO:0000256" key="1">
    <source>
        <dbReference type="ARBA" id="ARBA00004141"/>
    </source>
</evidence>
<evidence type="ECO:0000256" key="3">
    <source>
        <dbReference type="ARBA" id="ARBA00022448"/>
    </source>
</evidence>
<feature type="transmembrane region" description="Helical" evidence="8">
    <location>
        <begin position="7"/>
        <end position="27"/>
    </location>
</feature>
<evidence type="ECO:0000256" key="5">
    <source>
        <dbReference type="ARBA" id="ARBA00022692"/>
    </source>
</evidence>